<reference evidence="7" key="2">
    <citation type="submission" date="2020-09" db="EMBL/GenBank/DDBJ databases">
        <authorList>
            <person name="Sun Q."/>
            <person name="Kim S."/>
        </authorList>
    </citation>
    <scope>NUCLEOTIDE SEQUENCE</scope>
    <source>
        <strain evidence="7">KCTC 42651</strain>
    </source>
</reference>
<dbReference type="NCBIfam" id="TIGR03534">
    <property type="entry name" value="RF_mod_PrmC"/>
    <property type="match status" value="1"/>
</dbReference>
<feature type="binding site" evidence="4">
    <location>
        <begin position="200"/>
        <end position="203"/>
    </location>
    <ligand>
        <name>substrate</name>
    </ligand>
</feature>
<dbReference type="InterPro" id="IPR025714">
    <property type="entry name" value="Methyltranfer_dom"/>
</dbReference>
<feature type="domain" description="Release factor glutamine methyltransferase N-terminal" evidence="6">
    <location>
        <begin position="11"/>
        <end position="78"/>
    </location>
</feature>
<dbReference type="GO" id="GO:0102559">
    <property type="term" value="F:peptide chain release factor N(5)-glutamine methyltransferase activity"/>
    <property type="evidence" value="ECO:0007669"/>
    <property type="project" value="UniProtKB-EC"/>
</dbReference>
<dbReference type="AlphaFoldDB" id="A0A918XTU5"/>
<comment type="catalytic activity">
    <reaction evidence="4">
        <text>L-glutaminyl-[peptide chain release factor] + S-adenosyl-L-methionine = N(5)-methyl-L-glutaminyl-[peptide chain release factor] + S-adenosyl-L-homocysteine + H(+)</text>
        <dbReference type="Rhea" id="RHEA:42896"/>
        <dbReference type="Rhea" id="RHEA-COMP:10271"/>
        <dbReference type="Rhea" id="RHEA-COMP:10272"/>
        <dbReference type="ChEBI" id="CHEBI:15378"/>
        <dbReference type="ChEBI" id="CHEBI:30011"/>
        <dbReference type="ChEBI" id="CHEBI:57856"/>
        <dbReference type="ChEBI" id="CHEBI:59789"/>
        <dbReference type="ChEBI" id="CHEBI:61891"/>
        <dbReference type="EC" id="2.1.1.297"/>
    </reaction>
</comment>
<feature type="binding site" evidence="4">
    <location>
        <position position="147"/>
    </location>
    <ligand>
        <name>S-adenosyl-L-methionine</name>
        <dbReference type="ChEBI" id="CHEBI:59789"/>
    </ligand>
</feature>
<comment type="function">
    <text evidence="4">Methylates the class 1 translation termination release factors RF1/PrfA and RF2/PrfB on the glutamine residue of the universally conserved GGQ motif.</text>
</comment>
<sequence>MTPSPTPAVADILRDAARRLAAAGIDTARLDARLLLGEALGREVWPHESGPVGSDGRARFEALLARRLAREPVSRILGRRAFWTLDLGVGPDTLDPRPDSETLIEAAVEAFAGRPGPRRILDLGTGTGCLLLAALSEFADAAGIGVDRLPGAVETARENARRTGLADRARFLAADWNALDADRLDWGPAPPGRADLVLSNPPYIEDETVERLEPEVALFDPRGALAAGPDGLDAYRELFRILPHLIDPQGIVVLELGEHQRQIVSDLAAGANFTVRNVRRDLGGVERALVLKWNDTVDDCLNTNDFCLE</sequence>
<dbReference type="InterPro" id="IPR040758">
    <property type="entry name" value="PrmC_N"/>
</dbReference>
<evidence type="ECO:0000256" key="3">
    <source>
        <dbReference type="ARBA" id="ARBA00022691"/>
    </source>
</evidence>
<keyword evidence="3 4" id="KW-0949">S-adenosyl-L-methionine</keyword>
<evidence type="ECO:0000259" key="5">
    <source>
        <dbReference type="Pfam" id="PF13847"/>
    </source>
</evidence>
<comment type="caution">
    <text evidence="7">The sequence shown here is derived from an EMBL/GenBank/DDBJ whole genome shotgun (WGS) entry which is preliminary data.</text>
</comment>
<feature type="binding site" evidence="4">
    <location>
        <position position="200"/>
    </location>
    <ligand>
        <name>S-adenosyl-L-methionine</name>
        <dbReference type="ChEBI" id="CHEBI:59789"/>
    </ligand>
</feature>
<accession>A0A918XTU5</accession>
<dbReference type="PROSITE" id="PS00092">
    <property type="entry name" value="N6_MTASE"/>
    <property type="match status" value="1"/>
</dbReference>
<dbReference type="EMBL" id="BMZS01000008">
    <property type="protein sequence ID" value="GHD55663.1"/>
    <property type="molecule type" value="Genomic_DNA"/>
</dbReference>
<dbReference type="Gene3D" id="1.10.8.10">
    <property type="entry name" value="DNA helicase RuvA subunit, C-terminal domain"/>
    <property type="match status" value="1"/>
</dbReference>
<gene>
    <name evidence="4 7" type="primary">prmC</name>
    <name evidence="7" type="ORF">GCM10017083_34900</name>
</gene>
<dbReference type="EC" id="2.1.1.297" evidence="4"/>
<keyword evidence="2 4" id="KW-0808">Transferase</keyword>
<dbReference type="CDD" id="cd02440">
    <property type="entry name" value="AdoMet_MTases"/>
    <property type="match status" value="1"/>
</dbReference>
<dbReference type="InterPro" id="IPR002052">
    <property type="entry name" value="DNA_methylase_N6_adenine_CS"/>
</dbReference>
<dbReference type="InterPro" id="IPR050320">
    <property type="entry name" value="N5-glutamine_MTase"/>
</dbReference>
<reference evidence="7" key="1">
    <citation type="journal article" date="2014" name="Int. J. Syst. Evol. Microbiol.">
        <title>Complete genome sequence of Corynebacterium casei LMG S-19264T (=DSM 44701T), isolated from a smear-ripened cheese.</title>
        <authorList>
            <consortium name="US DOE Joint Genome Institute (JGI-PGF)"/>
            <person name="Walter F."/>
            <person name="Albersmeier A."/>
            <person name="Kalinowski J."/>
            <person name="Ruckert C."/>
        </authorList>
    </citation>
    <scope>NUCLEOTIDE SEQUENCE</scope>
    <source>
        <strain evidence="7">KCTC 42651</strain>
    </source>
</reference>
<feature type="domain" description="Methyltransferase" evidence="5">
    <location>
        <begin position="119"/>
        <end position="254"/>
    </location>
</feature>
<evidence type="ECO:0000256" key="1">
    <source>
        <dbReference type="ARBA" id="ARBA00022603"/>
    </source>
</evidence>
<dbReference type="InterPro" id="IPR019874">
    <property type="entry name" value="RF_methyltr_PrmC"/>
</dbReference>
<dbReference type="Gene3D" id="3.40.50.150">
    <property type="entry name" value="Vaccinia Virus protein VP39"/>
    <property type="match status" value="1"/>
</dbReference>
<protein>
    <recommendedName>
        <fullName evidence="4">Release factor glutamine methyltransferase</fullName>
        <shortName evidence="4">RF MTase</shortName>
        <ecNumber evidence="4">2.1.1.297</ecNumber>
    </recommendedName>
    <alternativeName>
        <fullName evidence="4">N5-glutamine methyltransferase PrmC</fullName>
    </alternativeName>
    <alternativeName>
        <fullName evidence="4">Protein-(glutamine-N5) MTase PrmC</fullName>
    </alternativeName>
    <alternativeName>
        <fullName evidence="4">Protein-glutamine N-methyltransferase PrmC</fullName>
    </alternativeName>
</protein>
<evidence type="ECO:0000313" key="8">
    <source>
        <dbReference type="Proteomes" id="UP000630353"/>
    </source>
</evidence>
<dbReference type="RefSeq" id="WP_189991964.1">
    <property type="nucleotide sequence ID" value="NZ_BMZS01000008.1"/>
</dbReference>
<feature type="binding site" evidence="4">
    <location>
        <position position="176"/>
    </location>
    <ligand>
        <name>S-adenosyl-L-methionine</name>
        <dbReference type="ChEBI" id="CHEBI:59789"/>
    </ligand>
</feature>
<dbReference type="PANTHER" id="PTHR18895:SF74">
    <property type="entry name" value="MTRF1L RELEASE FACTOR GLUTAMINE METHYLTRANSFERASE"/>
    <property type="match status" value="1"/>
</dbReference>
<feature type="binding site" evidence="4">
    <location>
        <begin position="124"/>
        <end position="128"/>
    </location>
    <ligand>
        <name>S-adenosyl-L-methionine</name>
        <dbReference type="ChEBI" id="CHEBI:59789"/>
    </ligand>
</feature>
<dbReference type="SUPFAM" id="SSF53335">
    <property type="entry name" value="S-adenosyl-L-methionine-dependent methyltransferases"/>
    <property type="match status" value="1"/>
</dbReference>
<evidence type="ECO:0000256" key="4">
    <source>
        <dbReference type="HAMAP-Rule" id="MF_02126"/>
    </source>
</evidence>
<dbReference type="InterPro" id="IPR029063">
    <property type="entry name" value="SAM-dependent_MTases_sf"/>
</dbReference>
<name>A0A918XTU5_9PROT</name>
<organism evidence="7 8">
    <name type="scientific">Thalassobaculum fulvum</name>
    <dbReference type="NCBI Taxonomy" id="1633335"/>
    <lineage>
        <taxon>Bacteria</taxon>
        <taxon>Pseudomonadati</taxon>
        <taxon>Pseudomonadota</taxon>
        <taxon>Alphaproteobacteria</taxon>
        <taxon>Rhodospirillales</taxon>
        <taxon>Thalassobaculaceae</taxon>
        <taxon>Thalassobaculum</taxon>
    </lineage>
</organism>
<evidence type="ECO:0000259" key="6">
    <source>
        <dbReference type="Pfam" id="PF17827"/>
    </source>
</evidence>
<dbReference type="GO" id="GO:0032259">
    <property type="term" value="P:methylation"/>
    <property type="evidence" value="ECO:0007669"/>
    <property type="project" value="UniProtKB-KW"/>
</dbReference>
<dbReference type="Proteomes" id="UP000630353">
    <property type="component" value="Unassembled WGS sequence"/>
</dbReference>
<comment type="similarity">
    <text evidence="4">Belongs to the protein N5-glutamine methyltransferase family. PrmC subfamily.</text>
</comment>
<proteinExistence type="inferred from homology"/>
<dbReference type="HAMAP" id="MF_02126">
    <property type="entry name" value="RF_methyltr_PrmC"/>
    <property type="match status" value="1"/>
</dbReference>
<keyword evidence="8" id="KW-1185">Reference proteome</keyword>
<dbReference type="NCBIfam" id="TIGR00536">
    <property type="entry name" value="hemK_fam"/>
    <property type="match status" value="1"/>
</dbReference>
<dbReference type="InterPro" id="IPR004556">
    <property type="entry name" value="HemK-like"/>
</dbReference>
<evidence type="ECO:0000256" key="2">
    <source>
        <dbReference type="ARBA" id="ARBA00022679"/>
    </source>
</evidence>
<dbReference type="Pfam" id="PF13847">
    <property type="entry name" value="Methyltransf_31"/>
    <property type="match status" value="1"/>
</dbReference>
<dbReference type="Pfam" id="PF17827">
    <property type="entry name" value="PrmC_N"/>
    <property type="match status" value="1"/>
</dbReference>
<keyword evidence="1 4" id="KW-0489">Methyltransferase</keyword>
<dbReference type="PANTHER" id="PTHR18895">
    <property type="entry name" value="HEMK METHYLTRANSFERASE"/>
    <property type="match status" value="1"/>
</dbReference>
<dbReference type="GO" id="GO:0003676">
    <property type="term" value="F:nucleic acid binding"/>
    <property type="evidence" value="ECO:0007669"/>
    <property type="project" value="InterPro"/>
</dbReference>
<evidence type="ECO:0000313" key="7">
    <source>
        <dbReference type="EMBL" id="GHD55663.1"/>
    </source>
</evidence>